<dbReference type="AlphaFoldDB" id="A0A2J8ND28"/>
<gene>
    <name evidence="1" type="ORF">CK820_G0011222</name>
</gene>
<dbReference type="PANTHER" id="PTHR31691">
    <property type="entry name" value="ROTATIN"/>
    <property type="match status" value="1"/>
</dbReference>
<dbReference type="Proteomes" id="UP000236370">
    <property type="component" value="Unassembled WGS sequence"/>
</dbReference>
<evidence type="ECO:0000313" key="2">
    <source>
        <dbReference type="Proteomes" id="UP000236370"/>
    </source>
</evidence>
<dbReference type="GO" id="GO:0005813">
    <property type="term" value="C:centrosome"/>
    <property type="evidence" value="ECO:0007669"/>
    <property type="project" value="InterPro"/>
</dbReference>
<dbReference type="GO" id="GO:0036064">
    <property type="term" value="C:ciliary basal body"/>
    <property type="evidence" value="ECO:0007669"/>
    <property type="project" value="InterPro"/>
</dbReference>
<sequence length="133" mass="14613">MCSLLDNLLTIAPRDTAKAFQQAHLIELLCSIADATLIQTCVQELRALLPSSPPAEHTQAQVSFLLEYLSSLSRLLQSCLLVEPDLVIQDELVKPLITNIIGILTICTKDVSGLENEVCYDTQQSQFSASHQC</sequence>
<dbReference type="EMBL" id="NBAG03000231">
    <property type="protein sequence ID" value="PNI69646.1"/>
    <property type="molecule type" value="Genomic_DNA"/>
</dbReference>
<organism evidence="1 2">
    <name type="scientific">Pan troglodytes</name>
    <name type="common">Chimpanzee</name>
    <dbReference type="NCBI Taxonomy" id="9598"/>
    <lineage>
        <taxon>Eukaryota</taxon>
        <taxon>Metazoa</taxon>
        <taxon>Chordata</taxon>
        <taxon>Craniata</taxon>
        <taxon>Vertebrata</taxon>
        <taxon>Euteleostomi</taxon>
        <taxon>Mammalia</taxon>
        <taxon>Eutheria</taxon>
        <taxon>Euarchontoglires</taxon>
        <taxon>Primates</taxon>
        <taxon>Haplorrhini</taxon>
        <taxon>Catarrhini</taxon>
        <taxon>Hominidae</taxon>
        <taxon>Pan</taxon>
    </lineage>
</organism>
<reference evidence="1 2" key="1">
    <citation type="submission" date="2017-12" db="EMBL/GenBank/DDBJ databases">
        <title>High-resolution comparative analysis of great ape genomes.</title>
        <authorList>
            <person name="Pollen A."/>
            <person name="Hastie A."/>
            <person name="Hormozdiari F."/>
            <person name="Dougherty M."/>
            <person name="Liu R."/>
            <person name="Chaisson M."/>
            <person name="Hoppe E."/>
            <person name="Hill C."/>
            <person name="Pang A."/>
            <person name="Hillier L."/>
            <person name="Baker C."/>
            <person name="Armstrong J."/>
            <person name="Shendure J."/>
            <person name="Paten B."/>
            <person name="Wilson R."/>
            <person name="Chao H."/>
            <person name="Schneider V."/>
            <person name="Ventura M."/>
            <person name="Kronenberg Z."/>
            <person name="Murali S."/>
            <person name="Gordon D."/>
            <person name="Cantsilieris S."/>
            <person name="Munson K."/>
            <person name="Nelson B."/>
            <person name="Raja A."/>
            <person name="Underwood J."/>
            <person name="Diekhans M."/>
            <person name="Fiddes I."/>
            <person name="Haussler D."/>
            <person name="Eichler E."/>
        </authorList>
    </citation>
    <scope>NUCLEOTIDE SEQUENCE [LARGE SCALE GENOMIC DNA]</scope>
    <source>
        <strain evidence="1">Yerkes chimp pedigree #C0471</strain>
    </source>
</reference>
<dbReference type="GO" id="GO:0044782">
    <property type="term" value="P:cilium organization"/>
    <property type="evidence" value="ECO:0007669"/>
    <property type="project" value="InterPro"/>
</dbReference>
<feature type="non-terminal residue" evidence="1">
    <location>
        <position position="1"/>
    </location>
</feature>
<comment type="caution">
    <text evidence="1">The sequence shown here is derived from an EMBL/GenBank/DDBJ whole genome shotgun (WGS) entry which is preliminary data.</text>
</comment>
<dbReference type="InterPro" id="IPR030791">
    <property type="entry name" value="Rotatin"/>
</dbReference>
<proteinExistence type="predicted"/>
<dbReference type="PANTHER" id="PTHR31691:SF1">
    <property type="entry name" value="ROTATIN"/>
    <property type="match status" value="1"/>
</dbReference>
<evidence type="ECO:0000313" key="1">
    <source>
        <dbReference type="EMBL" id="PNI69646.1"/>
    </source>
</evidence>
<name>A0A2J8ND28_PANTR</name>
<protein>
    <submittedName>
        <fullName evidence="1">RTTN isoform 17</fullName>
    </submittedName>
</protein>
<accession>A0A2J8ND28</accession>